<dbReference type="Gene3D" id="2.40.10.120">
    <property type="match status" value="1"/>
</dbReference>
<protein>
    <submittedName>
        <fullName evidence="1">Predicted protein</fullName>
    </submittedName>
</protein>
<dbReference type="InterPro" id="IPR009003">
    <property type="entry name" value="Peptidase_S1_PA"/>
</dbReference>
<name>D7LFI6_ARALL</name>
<reference evidence="2" key="1">
    <citation type="journal article" date="2011" name="Nat. Genet.">
        <title>The Arabidopsis lyrata genome sequence and the basis of rapid genome size change.</title>
        <authorList>
            <person name="Hu T.T."/>
            <person name="Pattyn P."/>
            <person name="Bakker E.G."/>
            <person name="Cao J."/>
            <person name="Cheng J.-F."/>
            <person name="Clark R.M."/>
            <person name="Fahlgren N."/>
            <person name="Fawcett J.A."/>
            <person name="Grimwood J."/>
            <person name="Gundlach H."/>
            <person name="Haberer G."/>
            <person name="Hollister J.D."/>
            <person name="Ossowski S."/>
            <person name="Ottilar R.P."/>
            <person name="Salamov A.A."/>
            <person name="Schneeberger K."/>
            <person name="Spannagl M."/>
            <person name="Wang X."/>
            <person name="Yang L."/>
            <person name="Nasrallah M.E."/>
            <person name="Bergelson J."/>
            <person name="Carrington J.C."/>
            <person name="Gaut B.S."/>
            <person name="Schmutz J."/>
            <person name="Mayer K.F.X."/>
            <person name="Van de Peer Y."/>
            <person name="Grigoriev I.V."/>
            <person name="Nordborg M."/>
            <person name="Weigel D."/>
            <person name="Guo Y.-L."/>
        </authorList>
    </citation>
    <scope>NUCLEOTIDE SEQUENCE [LARGE SCALE GENOMIC DNA]</scope>
    <source>
        <strain evidence="2">cv. MN47</strain>
    </source>
</reference>
<evidence type="ECO:0000313" key="2">
    <source>
        <dbReference type="Proteomes" id="UP000008694"/>
    </source>
</evidence>
<sequence length="154" mass="16904">MFMIRDTLIKVGASLVYLAGDVVRGGSGGSGFFNRNMIVTTYNVLLKLRAPYYIGKEIVVTLYTGAIVIRIISSYDSDRDLCLINIHDSKIEGTNITWSKFSSDQPKQGQLVGALGAPLLLPNSFSMGAISYVNRLIEDIDNPLDFVLARYAGF</sequence>
<evidence type="ECO:0000313" key="1">
    <source>
        <dbReference type="EMBL" id="EFH55293.1"/>
    </source>
</evidence>
<dbReference type="HOGENOM" id="CLU_1706669_0_0_1"/>
<dbReference type="Proteomes" id="UP000008694">
    <property type="component" value="Unassembled WGS sequence"/>
</dbReference>
<accession>D7LFI6</accession>
<keyword evidence="2" id="KW-1185">Reference proteome</keyword>
<dbReference type="Gramene" id="Al_scaffold_0004_1009">
    <property type="protein sequence ID" value="Al_scaffold_0004_1009"/>
    <property type="gene ID" value="Al_scaffold_0004_1009"/>
</dbReference>
<organism evidence="2">
    <name type="scientific">Arabidopsis lyrata subsp. lyrata</name>
    <name type="common">Lyre-leaved rock-cress</name>
    <dbReference type="NCBI Taxonomy" id="81972"/>
    <lineage>
        <taxon>Eukaryota</taxon>
        <taxon>Viridiplantae</taxon>
        <taxon>Streptophyta</taxon>
        <taxon>Embryophyta</taxon>
        <taxon>Tracheophyta</taxon>
        <taxon>Spermatophyta</taxon>
        <taxon>Magnoliopsida</taxon>
        <taxon>eudicotyledons</taxon>
        <taxon>Gunneridae</taxon>
        <taxon>Pentapetalae</taxon>
        <taxon>rosids</taxon>
        <taxon>malvids</taxon>
        <taxon>Brassicales</taxon>
        <taxon>Brassicaceae</taxon>
        <taxon>Camelineae</taxon>
        <taxon>Arabidopsis</taxon>
    </lineage>
</organism>
<proteinExistence type="predicted"/>
<dbReference type="EMBL" id="GL348716">
    <property type="protein sequence ID" value="EFH55293.1"/>
    <property type="molecule type" value="Genomic_DNA"/>
</dbReference>
<dbReference type="SUPFAM" id="SSF50494">
    <property type="entry name" value="Trypsin-like serine proteases"/>
    <property type="match status" value="1"/>
</dbReference>
<dbReference type="MEROPS" id="S01.A05"/>
<gene>
    <name evidence="1" type="ORF">ARALYDRAFT_668290</name>
</gene>
<dbReference type="AlphaFoldDB" id="D7LFI6"/>